<proteinExistence type="predicted"/>
<sequence length="223" mass="24955">MNDRLDMTVMYAMHNALRRELRHIARITARWDPDLRRTLAGAPGWELFGTALRAHHGAEDDALWPALRQALEGRPYDLTRLEAIEAEHAVIARLVGTVDDALEDPGTGPDFLAELAHSLVTGLAGHLAHEEDAVFPLVQAVVSQPQWEHFGRAHAQRLAPHASQLLPWLLTGADEHTTAVVLAQLPKPVRRAYTYQWQPTYAVLDRWNTRSAMTGALRQSTHQ</sequence>
<reference evidence="2 3" key="1">
    <citation type="journal article" date="2019" name="Int. J. Syst. Evol. Microbiol.">
        <title>The Global Catalogue of Microorganisms (GCM) 10K type strain sequencing project: providing services to taxonomists for standard genome sequencing and annotation.</title>
        <authorList>
            <consortium name="The Broad Institute Genomics Platform"/>
            <consortium name="The Broad Institute Genome Sequencing Center for Infectious Disease"/>
            <person name="Wu L."/>
            <person name="Ma J."/>
        </authorList>
    </citation>
    <scope>NUCLEOTIDE SEQUENCE [LARGE SCALE GENOMIC DNA]</scope>
    <source>
        <strain evidence="2 3">JCM 5067</strain>
    </source>
</reference>
<dbReference type="Pfam" id="PF01814">
    <property type="entry name" value="Hemerythrin"/>
    <property type="match status" value="1"/>
</dbReference>
<organism evidence="2 3">
    <name type="scientific">Streptomyces crystallinus</name>
    <dbReference type="NCBI Taxonomy" id="68191"/>
    <lineage>
        <taxon>Bacteria</taxon>
        <taxon>Bacillati</taxon>
        <taxon>Actinomycetota</taxon>
        <taxon>Actinomycetes</taxon>
        <taxon>Kitasatosporales</taxon>
        <taxon>Streptomycetaceae</taxon>
        <taxon>Streptomyces</taxon>
    </lineage>
</organism>
<dbReference type="Proteomes" id="UP001500668">
    <property type="component" value="Unassembled WGS sequence"/>
</dbReference>
<gene>
    <name evidence="2" type="ORF">GCM10010394_16510</name>
</gene>
<dbReference type="RefSeq" id="WP_344071753.1">
    <property type="nucleotide sequence ID" value="NZ_BAAACA010000009.1"/>
</dbReference>
<evidence type="ECO:0000259" key="1">
    <source>
        <dbReference type="Pfam" id="PF01814"/>
    </source>
</evidence>
<name>A0ABN1FCP7_9ACTN</name>
<dbReference type="Gene3D" id="1.20.120.520">
    <property type="entry name" value="nmb1532 protein domain like"/>
    <property type="match status" value="1"/>
</dbReference>
<comment type="caution">
    <text evidence="2">The sequence shown here is derived from an EMBL/GenBank/DDBJ whole genome shotgun (WGS) entry which is preliminary data.</text>
</comment>
<feature type="domain" description="Hemerythrin-like" evidence="1">
    <location>
        <begin position="9"/>
        <end position="138"/>
    </location>
</feature>
<keyword evidence="3" id="KW-1185">Reference proteome</keyword>
<dbReference type="CDD" id="cd12108">
    <property type="entry name" value="Hr-like"/>
    <property type="match status" value="1"/>
</dbReference>
<evidence type="ECO:0000313" key="2">
    <source>
        <dbReference type="EMBL" id="GAA0588035.1"/>
    </source>
</evidence>
<dbReference type="EMBL" id="BAAACA010000009">
    <property type="protein sequence ID" value="GAA0588035.1"/>
    <property type="molecule type" value="Genomic_DNA"/>
</dbReference>
<evidence type="ECO:0000313" key="3">
    <source>
        <dbReference type="Proteomes" id="UP001500668"/>
    </source>
</evidence>
<dbReference type="InterPro" id="IPR012312">
    <property type="entry name" value="Hemerythrin-like"/>
</dbReference>
<accession>A0ABN1FCP7</accession>
<protein>
    <recommendedName>
        <fullName evidence="1">Hemerythrin-like domain-containing protein</fullName>
    </recommendedName>
</protein>